<keyword evidence="3" id="KW-1185">Reference proteome</keyword>
<dbReference type="PANTHER" id="PTHR33993">
    <property type="entry name" value="GLYOXALASE-RELATED"/>
    <property type="match status" value="1"/>
</dbReference>
<protein>
    <submittedName>
        <fullName evidence="2">Glyoxalase-like domain protein</fullName>
    </submittedName>
</protein>
<dbReference type="InterPro" id="IPR053863">
    <property type="entry name" value="Glyoxy/Ble-like_N"/>
</dbReference>
<dbReference type="OrthoDB" id="9804235at2"/>
<dbReference type="PROSITE" id="PS51819">
    <property type="entry name" value="VOC"/>
    <property type="match status" value="1"/>
</dbReference>
<organism evidence="2 3">
    <name type="scientific">Rubripirellula amarantea</name>
    <dbReference type="NCBI Taxonomy" id="2527999"/>
    <lineage>
        <taxon>Bacteria</taxon>
        <taxon>Pseudomonadati</taxon>
        <taxon>Planctomycetota</taxon>
        <taxon>Planctomycetia</taxon>
        <taxon>Pirellulales</taxon>
        <taxon>Pirellulaceae</taxon>
        <taxon>Rubripirellula</taxon>
    </lineage>
</organism>
<gene>
    <name evidence="2" type="ORF">Pla22_49630</name>
</gene>
<sequence>MNQNPVGWFEIYVHDLDRAKRFYETVFAVELNKMDSPVPDVELYGFPSDMNAGGAPGAIVKMSDCSPSGNGTIVYFSCNDCATEASRIESAGGKIQKPKTPIGQYGFMVLAIDTEGNVIGLHSMS</sequence>
<dbReference type="Pfam" id="PF22677">
    <property type="entry name" value="Ble-like_N"/>
    <property type="match status" value="1"/>
</dbReference>
<dbReference type="AlphaFoldDB" id="A0A5C5WI74"/>
<dbReference type="SUPFAM" id="SSF54593">
    <property type="entry name" value="Glyoxalase/Bleomycin resistance protein/Dihydroxybiphenyl dioxygenase"/>
    <property type="match status" value="1"/>
</dbReference>
<name>A0A5C5WI74_9BACT</name>
<dbReference type="Proteomes" id="UP000316598">
    <property type="component" value="Unassembled WGS sequence"/>
</dbReference>
<comment type="caution">
    <text evidence="2">The sequence shown here is derived from an EMBL/GenBank/DDBJ whole genome shotgun (WGS) entry which is preliminary data.</text>
</comment>
<dbReference type="InterPro" id="IPR037523">
    <property type="entry name" value="VOC_core"/>
</dbReference>
<dbReference type="CDD" id="cd07247">
    <property type="entry name" value="SgaA_N_like"/>
    <property type="match status" value="1"/>
</dbReference>
<proteinExistence type="predicted"/>
<evidence type="ECO:0000313" key="2">
    <source>
        <dbReference type="EMBL" id="TWT49761.1"/>
    </source>
</evidence>
<dbReference type="EMBL" id="SJPI01000003">
    <property type="protein sequence ID" value="TWT49761.1"/>
    <property type="molecule type" value="Genomic_DNA"/>
</dbReference>
<evidence type="ECO:0000313" key="3">
    <source>
        <dbReference type="Proteomes" id="UP000316598"/>
    </source>
</evidence>
<dbReference type="InterPro" id="IPR029068">
    <property type="entry name" value="Glyas_Bleomycin-R_OHBP_Dase"/>
</dbReference>
<dbReference type="RefSeq" id="WP_146517297.1">
    <property type="nucleotide sequence ID" value="NZ_SJPI01000003.1"/>
</dbReference>
<dbReference type="InterPro" id="IPR052164">
    <property type="entry name" value="Anthracycline_SecMetBiosynth"/>
</dbReference>
<dbReference type="PANTHER" id="PTHR33993:SF2">
    <property type="entry name" value="VOC DOMAIN-CONTAINING PROTEIN"/>
    <property type="match status" value="1"/>
</dbReference>
<feature type="domain" description="VOC" evidence="1">
    <location>
        <begin position="5"/>
        <end position="124"/>
    </location>
</feature>
<accession>A0A5C5WI74</accession>
<evidence type="ECO:0000259" key="1">
    <source>
        <dbReference type="PROSITE" id="PS51819"/>
    </source>
</evidence>
<dbReference type="Gene3D" id="3.10.180.10">
    <property type="entry name" value="2,3-Dihydroxybiphenyl 1,2-Dioxygenase, domain 1"/>
    <property type="match status" value="1"/>
</dbReference>
<reference evidence="2 3" key="1">
    <citation type="submission" date="2019-02" db="EMBL/GenBank/DDBJ databases">
        <title>Deep-cultivation of Planctomycetes and their phenomic and genomic characterization uncovers novel biology.</title>
        <authorList>
            <person name="Wiegand S."/>
            <person name="Jogler M."/>
            <person name="Boedeker C."/>
            <person name="Pinto D."/>
            <person name="Vollmers J."/>
            <person name="Rivas-Marin E."/>
            <person name="Kohn T."/>
            <person name="Peeters S.H."/>
            <person name="Heuer A."/>
            <person name="Rast P."/>
            <person name="Oberbeckmann S."/>
            <person name="Bunk B."/>
            <person name="Jeske O."/>
            <person name="Meyerdierks A."/>
            <person name="Storesund J.E."/>
            <person name="Kallscheuer N."/>
            <person name="Luecker S."/>
            <person name="Lage O.M."/>
            <person name="Pohl T."/>
            <person name="Merkel B.J."/>
            <person name="Hornburger P."/>
            <person name="Mueller R.-W."/>
            <person name="Bruemmer F."/>
            <person name="Labrenz M."/>
            <person name="Spormann A.M."/>
            <person name="Op Den Camp H."/>
            <person name="Overmann J."/>
            <person name="Amann R."/>
            <person name="Jetten M.S.M."/>
            <person name="Mascher T."/>
            <person name="Medema M.H."/>
            <person name="Devos D.P."/>
            <person name="Kaster A.-K."/>
            <person name="Ovreas L."/>
            <person name="Rohde M."/>
            <person name="Galperin M.Y."/>
            <person name="Jogler C."/>
        </authorList>
    </citation>
    <scope>NUCLEOTIDE SEQUENCE [LARGE SCALE GENOMIC DNA]</scope>
    <source>
        <strain evidence="2 3">Pla22</strain>
    </source>
</reference>